<accession>A0ABP9WPV4</accession>
<dbReference type="InterPro" id="IPR032466">
    <property type="entry name" value="Metal_Hydrolase"/>
</dbReference>
<dbReference type="Proteomes" id="UP001408594">
    <property type="component" value="Unassembled WGS sequence"/>
</dbReference>
<reference evidence="1 2" key="1">
    <citation type="submission" date="2024-02" db="EMBL/GenBank/DDBJ databases">
        <title>Microbulbifer aestuariivivens NBRC 112533.</title>
        <authorList>
            <person name="Ichikawa N."/>
            <person name="Katano-Makiyama Y."/>
            <person name="Hidaka K."/>
        </authorList>
    </citation>
    <scope>NUCLEOTIDE SEQUENCE [LARGE SCALE GENOMIC DNA]</scope>
    <source>
        <strain evidence="1 2">NBRC 112533</strain>
    </source>
</reference>
<organism evidence="1 2">
    <name type="scientific">Microbulbifer aestuariivivens</name>
    <dbReference type="NCBI Taxonomy" id="1908308"/>
    <lineage>
        <taxon>Bacteria</taxon>
        <taxon>Pseudomonadati</taxon>
        <taxon>Pseudomonadota</taxon>
        <taxon>Gammaproteobacteria</taxon>
        <taxon>Cellvibrionales</taxon>
        <taxon>Microbulbiferaceae</taxon>
        <taxon>Microbulbifer</taxon>
    </lineage>
</organism>
<sequence>MKTKLSYFMLSVLVLLGVWRWWLLPAVDAGLNQYLGEGQPPISSEAERLHRSLLVGDLHADSFLWARNLADLSGYGHLDLPRARAGNLGIQVFTAVTKSPRGLNYHENAADAVDNITLLAVAQGWPVRTWDSLLQRALYQGERLHKLAAAVPERVVPVASAAELREVLARRDEGEGPLAAILGIEGAHPLEGKLENIGVLYDAGFRVMGLQHFFDNELGGSLHGESGAGLTDFGRRAVLEMARRSIIIDVAHSSEAVVREVLALTERPLMISHTGLKGHCDSARNIPDALMQAIAAGGGLVGVGFWDGAICDPSPVSVVQAIRYAVDLLGVEHVALGSDYDGTVAVTFDAGELGVLTEEMLRQGFSEYEIRRVMGENLRDFLLNQLPGGRG</sequence>
<name>A0ABP9WPV4_9GAMM</name>
<dbReference type="PANTHER" id="PTHR10443">
    <property type="entry name" value="MICROSOMAL DIPEPTIDASE"/>
    <property type="match status" value="1"/>
</dbReference>
<evidence type="ECO:0008006" key="3">
    <source>
        <dbReference type="Google" id="ProtNLM"/>
    </source>
</evidence>
<proteinExistence type="predicted"/>
<dbReference type="EMBL" id="BAABRT010000006">
    <property type="protein sequence ID" value="GAA5524466.1"/>
    <property type="molecule type" value="Genomic_DNA"/>
</dbReference>
<gene>
    <name evidence="1" type="ORF">Maes01_01023</name>
</gene>
<keyword evidence="2" id="KW-1185">Reference proteome</keyword>
<dbReference type="InterPro" id="IPR008257">
    <property type="entry name" value="Pept_M19"/>
</dbReference>
<dbReference type="PROSITE" id="PS51365">
    <property type="entry name" value="RENAL_DIPEPTIDASE_2"/>
    <property type="match status" value="1"/>
</dbReference>
<comment type="caution">
    <text evidence="1">The sequence shown here is derived from an EMBL/GenBank/DDBJ whole genome shotgun (WGS) entry which is preliminary data.</text>
</comment>
<protein>
    <recommendedName>
        <fullName evidence="3">Peptidase M19</fullName>
    </recommendedName>
</protein>
<dbReference type="Pfam" id="PF01244">
    <property type="entry name" value="Peptidase_M19"/>
    <property type="match status" value="1"/>
</dbReference>
<dbReference type="SUPFAM" id="SSF51556">
    <property type="entry name" value="Metallo-dependent hydrolases"/>
    <property type="match status" value="1"/>
</dbReference>
<dbReference type="PANTHER" id="PTHR10443:SF12">
    <property type="entry name" value="DIPEPTIDASE"/>
    <property type="match status" value="1"/>
</dbReference>
<evidence type="ECO:0000313" key="1">
    <source>
        <dbReference type="EMBL" id="GAA5524466.1"/>
    </source>
</evidence>
<evidence type="ECO:0000313" key="2">
    <source>
        <dbReference type="Proteomes" id="UP001408594"/>
    </source>
</evidence>
<dbReference type="Gene3D" id="3.20.20.140">
    <property type="entry name" value="Metal-dependent hydrolases"/>
    <property type="match status" value="1"/>
</dbReference>
<dbReference type="RefSeq" id="WP_345549458.1">
    <property type="nucleotide sequence ID" value="NZ_BAABRT010000006.1"/>
</dbReference>